<name>A0A0H5C7Z2_CYBJN</name>
<dbReference type="AlphaFoldDB" id="A0A0H5C7Z2"/>
<keyword evidence="1" id="KW-0472">Membrane</keyword>
<feature type="transmembrane region" description="Helical" evidence="1">
    <location>
        <begin position="6"/>
        <end position="25"/>
    </location>
</feature>
<keyword evidence="1" id="KW-1133">Transmembrane helix</keyword>
<evidence type="ECO:0000313" key="2">
    <source>
        <dbReference type="EMBL" id="CEP24425.1"/>
    </source>
</evidence>
<gene>
    <name evidence="2" type="ORF">BN1211_5248</name>
</gene>
<keyword evidence="1" id="KW-0812">Transmembrane</keyword>
<sequence length="84" mass="9684">MAWGLIIAFICVLSPCTLQLIRFILSRRNKERLQLLKDIADNRVEDTTGFVIEIDDDGNEVKKSVDISMLDLTDLQNKKFIYPL</sequence>
<evidence type="ECO:0000313" key="3">
    <source>
        <dbReference type="Proteomes" id="UP000038830"/>
    </source>
</evidence>
<evidence type="ECO:0000256" key="1">
    <source>
        <dbReference type="SAM" id="Phobius"/>
    </source>
</evidence>
<protein>
    <submittedName>
        <fullName evidence="2">Uncharacterized protein</fullName>
    </submittedName>
</protein>
<accession>A0A0H5C7Z2</accession>
<dbReference type="Proteomes" id="UP000038830">
    <property type="component" value="Unassembled WGS sequence"/>
</dbReference>
<organism evidence="2 3">
    <name type="scientific">Cyberlindnera jadinii (strain ATCC 18201 / CBS 1600 / BCRC 20928 / JCM 3617 / NBRC 0987 / NRRL Y-1542)</name>
    <name type="common">Torula yeast</name>
    <name type="synonym">Candida utilis</name>
    <dbReference type="NCBI Taxonomy" id="983966"/>
    <lineage>
        <taxon>Eukaryota</taxon>
        <taxon>Fungi</taxon>
        <taxon>Dikarya</taxon>
        <taxon>Ascomycota</taxon>
        <taxon>Saccharomycotina</taxon>
        <taxon>Saccharomycetes</taxon>
        <taxon>Phaffomycetales</taxon>
        <taxon>Phaffomycetaceae</taxon>
        <taxon>Cyberlindnera</taxon>
    </lineage>
</organism>
<dbReference type="EMBL" id="CDQK01000006">
    <property type="protein sequence ID" value="CEP24425.1"/>
    <property type="molecule type" value="Genomic_DNA"/>
</dbReference>
<reference evidence="3" key="1">
    <citation type="journal article" date="2015" name="J. Biotechnol.">
        <title>The structure of the Cyberlindnera jadinii genome and its relation to Candida utilis analyzed by the occurrence of single nucleotide polymorphisms.</title>
        <authorList>
            <person name="Rupp O."/>
            <person name="Brinkrolf K."/>
            <person name="Buerth C."/>
            <person name="Kunigo M."/>
            <person name="Schneider J."/>
            <person name="Jaenicke S."/>
            <person name="Goesmann A."/>
            <person name="Puehler A."/>
            <person name="Jaeger K.-E."/>
            <person name="Ernst J.F."/>
        </authorList>
    </citation>
    <scope>NUCLEOTIDE SEQUENCE [LARGE SCALE GENOMIC DNA]</scope>
    <source>
        <strain evidence="3">ATCC 18201 / CBS 1600 / BCRC 20928 / JCM 3617 / NBRC 0987 / NRRL Y-1542</strain>
    </source>
</reference>
<proteinExistence type="predicted"/>